<evidence type="ECO:0000256" key="1">
    <source>
        <dbReference type="ARBA" id="ARBA00022676"/>
    </source>
</evidence>
<evidence type="ECO:0000256" key="2">
    <source>
        <dbReference type="ARBA" id="ARBA00022679"/>
    </source>
</evidence>
<organism evidence="5 6">
    <name type="scientific">Microbispora corallina</name>
    <dbReference type="NCBI Taxonomy" id="83302"/>
    <lineage>
        <taxon>Bacteria</taxon>
        <taxon>Bacillati</taxon>
        <taxon>Actinomycetota</taxon>
        <taxon>Actinomycetes</taxon>
        <taxon>Streptosporangiales</taxon>
        <taxon>Streptosporangiaceae</taxon>
        <taxon>Microbispora</taxon>
    </lineage>
</organism>
<dbReference type="Proteomes" id="UP000603904">
    <property type="component" value="Unassembled WGS sequence"/>
</dbReference>
<feature type="domain" description="Glycosyl transferase family 1" evidence="3">
    <location>
        <begin position="223"/>
        <end position="371"/>
    </location>
</feature>
<dbReference type="SUPFAM" id="SSF53756">
    <property type="entry name" value="UDP-Glycosyltransferase/glycogen phosphorylase"/>
    <property type="match status" value="1"/>
</dbReference>
<evidence type="ECO:0000313" key="5">
    <source>
        <dbReference type="EMBL" id="GIH40198.1"/>
    </source>
</evidence>
<evidence type="ECO:0000313" key="6">
    <source>
        <dbReference type="Proteomes" id="UP000603904"/>
    </source>
</evidence>
<dbReference type="RefSeq" id="WP_239103635.1">
    <property type="nucleotide sequence ID" value="NZ_BAAAGP010000008.1"/>
</dbReference>
<protein>
    <submittedName>
        <fullName evidence="5">GDP-mannose-dependent alpha-(1-6)-phosphatidylinositol dimannoside mannosyltransferase</fullName>
    </submittedName>
</protein>
<dbReference type="Pfam" id="PF00534">
    <property type="entry name" value="Glycos_transf_1"/>
    <property type="match status" value="1"/>
</dbReference>
<accession>A0ABQ4FZF8</accession>
<reference evidence="5 6" key="1">
    <citation type="submission" date="2021-01" db="EMBL/GenBank/DDBJ databases">
        <title>Whole genome shotgun sequence of Microbispora corallina NBRC 16416.</title>
        <authorList>
            <person name="Komaki H."/>
            <person name="Tamura T."/>
        </authorList>
    </citation>
    <scope>NUCLEOTIDE SEQUENCE [LARGE SCALE GENOMIC DNA]</scope>
    <source>
        <strain evidence="5 6">NBRC 16416</strain>
    </source>
</reference>
<dbReference type="Gene3D" id="3.40.50.2000">
    <property type="entry name" value="Glycogen Phosphorylase B"/>
    <property type="match status" value="2"/>
</dbReference>
<keyword evidence="1 5" id="KW-0328">Glycosyltransferase</keyword>
<dbReference type="PANTHER" id="PTHR45947:SF3">
    <property type="entry name" value="SULFOQUINOVOSYL TRANSFERASE SQD2"/>
    <property type="match status" value="1"/>
</dbReference>
<comment type="caution">
    <text evidence="5">The sequence shown here is derived from an EMBL/GenBank/DDBJ whole genome shotgun (WGS) entry which is preliminary data.</text>
</comment>
<feature type="domain" description="Glycosyltransferase subfamily 4-like N-terminal" evidence="4">
    <location>
        <begin position="39"/>
        <end position="203"/>
    </location>
</feature>
<gene>
    <name evidence="5" type="ORF">Mco01_31980</name>
</gene>
<dbReference type="InterPro" id="IPR028098">
    <property type="entry name" value="Glyco_trans_4-like_N"/>
</dbReference>
<keyword evidence="2" id="KW-0808">Transferase</keyword>
<dbReference type="InterPro" id="IPR001296">
    <property type="entry name" value="Glyco_trans_1"/>
</dbReference>
<name>A0ABQ4FZF8_9ACTN</name>
<evidence type="ECO:0000259" key="4">
    <source>
        <dbReference type="Pfam" id="PF13579"/>
    </source>
</evidence>
<dbReference type="PANTHER" id="PTHR45947">
    <property type="entry name" value="SULFOQUINOVOSYL TRANSFERASE SQD2"/>
    <property type="match status" value="1"/>
</dbReference>
<dbReference type="Pfam" id="PF13579">
    <property type="entry name" value="Glyco_trans_4_4"/>
    <property type="match status" value="1"/>
</dbReference>
<sequence length="403" mass="43370">MGLSVRVVGRSTIGAGTDSTPGWIMRIVRLANFVAPRSGGLRTALEELGAGYAAAGHEVVLVIPGERPGRAETRAGLVVTVPGPLVPGTGGYRVITARRPLARLLDDLEPDRLEVSDRATLRWTGRWARSRGVRSMMVSHESLDGLLRVLAPRRMPVPLSRRLADRLNSATARSYDVIACTTEWAAAEFHRLGVPNLVRVPLGVDLGRFSPVRRDPVLRGSLARPGERLLVHCGRLSPEKRPERSVEALRELRRRGVPAVLAVAGDGPRRPALEALADGLPVRFLGHIADRDRVARLLATADVVVAPGPIETFGLAALEALACGTPVTVAAESALPEVVGDAGLTAAGRPEAYADAIERLLSRDEADRRAAARRQAERFGWPASVDGFLRAHGLPRLIGDRRW</sequence>
<dbReference type="GO" id="GO:0016757">
    <property type="term" value="F:glycosyltransferase activity"/>
    <property type="evidence" value="ECO:0007669"/>
    <property type="project" value="UniProtKB-KW"/>
</dbReference>
<evidence type="ECO:0000259" key="3">
    <source>
        <dbReference type="Pfam" id="PF00534"/>
    </source>
</evidence>
<proteinExistence type="predicted"/>
<dbReference type="InterPro" id="IPR050194">
    <property type="entry name" value="Glycosyltransferase_grp1"/>
</dbReference>
<dbReference type="EMBL" id="BOOC01000013">
    <property type="protein sequence ID" value="GIH40198.1"/>
    <property type="molecule type" value="Genomic_DNA"/>
</dbReference>
<keyword evidence="6" id="KW-1185">Reference proteome</keyword>